<keyword evidence="2" id="KW-0614">Plasmid</keyword>
<keyword evidence="3" id="KW-1185">Reference proteome</keyword>
<reference evidence="2 3" key="1">
    <citation type="journal article" date="2014" name="Genome Announc.">
        <title>Genome Sequence and Methylome of Soil Bacterium Gemmatirosa kalamazoonensis KBS708T, a Member of the Rarely Cultivated Gemmatimonadetes Phylum.</title>
        <authorList>
            <person name="Debruyn J.M."/>
            <person name="Radosevich M."/>
            <person name="Wommack K.E."/>
            <person name="Polson S.W."/>
            <person name="Hauser L.J."/>
            <person name="Fawaz M.N."/>
            <person name="Korlach J."/>
            <person name="Tsai Y.C."/>
        </authorList>
    </citation>
    <scope>NUCLEOTIDE SEQUENCE [LARGE SCALE GENOMIC DNA]</scope>
    <source>
        <strain evidence="2 3">KBS708</strain>
        <plasmid evidence="3">Plasmid 1</plasmid>
    </source>
</reference>
<geneLocation type="plasmid" evidence="2 3">
    <name>1</name>
</geneLocation>
<feature type="region of interest" description="Disordered" evidence="1">
    <location>
        <begin position="99"/>
        <end position="124"/>
    </location>
</feature>
<dbReference type="KEGG" id="gba:J421_5253"/>
<gene>
    <name evidence="2" type="ORF">J421_5253</name>
</gene>
<name>W0RT85_9BACT</name>
<dbReference type="AlphaFoldDB" id="W0RT85"/>
<dbReference type="HOGENOM" id="CLU_2000622_0_0_0"/>
<sequence>MREHYLLLFGAAGAIATVSSTIAAWLGARFGARRAARDAAGHAADDAARVAERAVERAVAALRPQLDGLRHTVESTAVEVERVAEAQRFAARLLAERTAAERAPRPDAAARVTPRSEFRVPTPH</sequence>
<evidence type="ECO:0000313" key="2">
    <source>
        <dbReference type="EMBL" id="AHG92788.1"/>
    </source>
</evidence>
<evidence type="ECO:0000313" key="3">
    <source>
        <dbReference type="Proteomes" id="UP000019151"/>
    </source>
</evidence>
<protein>
    <submittedName>
        <fullName evidence="2">Uncharacterized protein</fullName>
    </submittedName>
</protein>
<dbReference type="EMBL" id="CP007129">
    <property type="protein sequence ID" value="AHG92788.1"/>
    <property type="molecule type" value="Genomic_DNA"/>
</dbReference>
<accession>W0RT85</accession>
<organism evidence="2 3">
    <name type="scientific">Gemmatirosa kalamazoonensis</name>
    <dbReference type="NCBI Taxonomy" id="861299"/>
    <lineage>
        <taxon>Bacteria</taxon>
        <taxon>Pseudomonadati</taxon>
        <taxon>Gemmatimonadota</taxon>
        <taxon>Gemmatimonadia</taxon>
        <taxon>Gemmatimonadales</taxon>
        <taxon>Gemmatimonadaceae</taxon>
        <taxon>Gemmatirosa</taxon>
    </lineage>
</organism>
<evidence type="ECO:0000256" key="1">
    <source>
        <dbReference type="SAM" id="MobiDB-lite"/>
    </source>
</evidence>
<feature type="compositionally biased region" description="Low complexity" evidence="1">
    <location>
        <begin position="106"/>
        <end position="115"/>
    </location>
</feature>
<dbReference type="InParanoid" id="W0RT85"/>
<dbReference type="Proteomes" id="UP000019151">
    <property type="component" value="Plasmid 1"/>
</dbReference>
<proteinExistence type="predicted"/>